<protein>
    <submittedName>
        <fullName evidence="5">Long-chain acyl-CoA synthetase</fullName>
    </submittedName>
</protein>
<feature type="domain" description="AMP-dependent synthetase/ligase" evidence="3">
    <location>
        <begin position="18"/>
        <end position="356"/>
    </location>
</feature>
<dbReference type="FunFam" id="3.30.300.30:FF:000008">
    <property type="entry name" value="2,3-dihydroxybenzoate-AMP ligase"/>
    <property type="match status" value="1"/>
</dbReference>
<comment type="caution">
    <text evidence="5">The sequence shown here is derived from an EMBL/GenBank/DDBJ whole genome shotgun (WGS) entry which is preliminary data.</text>
</comment>
<evidence type="ECO:0000259" key="3">
    <source>
        <dbReference type="Pfam" id="PF00501"/>
    </source>
</evidence>
<dbReference type="GO" id="GO:0016878">
    <property type="term" value="F:acid-thiol ligase activity"/>
    <property type="evidence" value="ECO:0007669"/>
    <property type="project" value="UniProtKB-ARBA"/>
</dbReference>
<dbReference type="InterPro" id="IPR045851">
    <property type="entry name" value="AMP-bd_C_sf"/>
</dbReference>
<accession>A0A3N1D4S9</accession>
<dbReference type="Gene3D" id="3.30.300.30">
    <property type="match status" value="1"/>
</dbReference>
<dbReference type="Pfam" id="PF00501">
    <property type="entry name" value="AMP-binding"/>
    <property type="match status" value="1"/>
</dbReference>
<comment type="similarity">
    <text evidence="1">Belongs to the ATP-dependent AMP-binding enzyme family.</text>
</comment>
<dbReference type="Pfam" id="PF13193">
    <property type="entry name" value="AMP-binding_C"/>
    <property type="match status" value="1"/>
</dbReference>
<evidence type="ECO:0000313" key="6">
    <source>
        <dbReference type="Proteomes" id="UP000272400"/>
    </source>
</evidence>
<dbReference type="EMBL" id="RJKE01000001">
    <property type="protein sequence ID" value="ROO88500.1"/>
    <property type="molecule type" value="Genomic_DNA"/>
</dbReference>
<sequence>MQLSIAGGIREFGVSAANSVAVIDGERRLRFREVHERSSRLGQDLLAAGLAPGDRVAVLLGNRAEWIEIAAGLAKAGLVMVPLGTRSTAAENAYILEHSEARALIADAPLLGGVTTPPPVVRLIGDGYEEALAGASADDPLVAVSERDPFTIVYTSGTTGRPKGVLISHRSRALTFYCSALEWGLGPGRTSLAVAPMYHGAGFAFGYTPVFAGGTVSMLGAPGPEALLAGLAESRAQSVFLVPTHAHQLRASGLVGDYDLSALDTIYFNAAALPTTLKDWVLEAFPGVGVHELYGSTEGGIVTDCRPAYARTKPGSVGPGWFMTELKLLDDADVEVGVGEPGELCSRSPFLMNGYLKDDAATAAAMTADGFYRSGDIAVRDDDGFVTIVDRKKDMIISGGVNIAPREVEEVVNAFPGVAETAVVGLPDERWGESVTAFVVALPGASPDADEIVAHCRTVLAGPKVPRRVEFLSVLPRNAAGKILKRELRKD</sequence>
<dbReference type="InterPro" id="IPR020845">
    <property type="entry name" value="AMP-binding_CS"/>
</dbReference>
<reference evidence="5 6" key="1">
    <citation type="submission" date="2018-11" db="EMBL/GenBank/DDBJ databases">
        <title>Sequencing the genomes of 1000 actinobacteria strains.</title>
        <authorList>
            <person name="Klenk H.-P."/>
        </authorList>
    </citation>
    <scope>NUCLEOTIDE SEQUENCE [LARGE SCALE GENOMIC DNA]</scope>
    <source>
        <strain evidence="5 6">DSM 44254</strain>
    </source>
</reference>
<dbReference type="SUPFAM" id="SSF56801">
    <property type="entry name" value="Acetyl-CoA synthetase-like"/>
    <property type="match status" value="1"/>
</dbReference>
<evidence type="ECO:0000259" key="4">
    <source>
        <dbReference type="Pfam" id="PF13193"/>
    </source>
</evidence>
<evidence type="ECO:0000256" key="2">
    <source>
        <dbReference type="ARBA" id="ARBA00022598"/>
    </source>
</evidence>
<dbReference type="PROSITE" id="PS00455">
    <property type="entry name" value="AMP_BINDING"/>
    <property type="match status" value="1"/>
</dbReference>
<dbReference type="InterPro" id="IPR042099">
    <property type="entry name" value="ANL_N_sf"/>
</dbReference>
<evidence type="ECO:0000313" key="5">
    <source>
        <dbReference type="EMBL" id="ROO88500.1"/>
    </source>
</evidence>
<proteinExistence type="inferred from homology"/>
<feature type="domain" description="AMP-binding enzyme C-terminal" evidence="4">
    <location>
        <begin position="407"/>
        <end position="482"/>
    </location>
</feature>
<name>A0A3N1D4S9_9ACTN</name>
<evidence type="ECO:0000256" key="1">
    <source>
        <dbReference type="ARBA" id="ARBA00006432"/>
    </source>
</evidence>
<dbReference type="InterPro" id="IPR050237">
    <property type="entry name" value="ATP-dep_AMP-bd_enzyme"/>
</dbReference>
<dbReference type="RefSeq" id="WP_246053083.1">
    <property type="nucleotide sequence ID" value="NZ_RJKE01000001.1"/>
</dbReference>
<dbReference type="PANTHER" id="PTHR43767:SF1">
    <property type="entry name" value="NONRIBOSOMAL PEPTIDE SYNTHASE PES1 (EUROFUNG)-RELATED"/>
    <property type="match status" value="1"/>
</dbReference>
<keyword evidence="6" id="KW-1185">Reference proteome</keyword>
<dbReference type="InterPro" id="IPR025110">
    <property type="entry name" value="AMP-bd_C"/>
</dbReference>
<dbReference type="InterPro" id="IPR000873">
    <property type="entry name" value="AMP-dep_synth/lig_dom"/>
</dbReference>
<gene>
    <name evidence="5" type="ORF">EDD29_6169</name>
</gene>
<keyword evidence="2" id="KW-0436">Ligase</keyword>
<dbReference type="PANTHER" id="PTHR43767">
    <property type="entry name" value="LONG-CHAIN-FATTY-ACID--COA LIGASE"/>
    <property type="match status" value="1"/>
</dbReference>
<dbReference type="AlphaFoldDB" id="A0A3N1D4S9"/>
<dbReference type="Proteomes" id="UP000272400">
    <property type="component" value="Unassembled WGS sequence"/>
</dbReference>
<organism evidence="5 6">
    <name type="scientific">Actinocorallia herbida</name>
    <dbReference type="NCBI Taxonomy" id="58109"/>
    <lineage>
        <taxon>Bacteria</taxon>
        <taxon>Bacillati</taxon>
        <taxon>Actinomycetota</taxon>
        <taxon>Actinomycetes</taxon>
        <taxon>Streptosporangiales</taxon>
        <taxon>Thermomonosporaceae</taxon>
        <taxon>Actinocorallia</taxon>
    </lineage>
</organism>
<dbReference type="Gene3D" id="3.40.50.12780">
    <property type="entry name" value="N-terminal domain of ligase-like"/>
    <property type="match status" value="1"/>
</dbReference>